<dbReference type="AlphaFoldDB" id="A0A4W3JBG3"/>
<reference evidence="11" key="1">
    <citation type="journal article" date="2006" name="Science">
        <title>Ancient noncoding elements conserved in the human genome.</title>
        <authorList>
            <person name="Venkatesh B."/>
            <person name="Kirkness E.F."/>
            <person name="Loh Y.H."/>
            <person name="Halpern A.L."/>
            <person name="Lee A.P."/>
            <person name="Johnson J."/>
            <person name="Dandona N."/>
            <person name="Viswanathan L.D."/>
            <person name="Tay A."/>
            <person name="Venter J.C."/>
            <person name="Strausberg R.L."/>
            <person name="Brenner S."/>
        </authorList>
    </citation>
    <scope>NUCLEOTIDE SEQUENCE [LARGE SCALE GENOMIC DNA]</scope>
</reference>
<evidence type="ECO:0000256" key="3">
    <source>
        <dbReference type="ARBA" id="ARBA00022792"/>
    </source>
</evidence>
<reference evidence="11" key="3">
    <citation type="journal article" date="2014" name="Nature">
        <title>Elephant shark genome provides unique insights into gnathostome evolution.</title>
        <authorList>
            <consortium name="International Elephant Shark Genome Sequencing Consortium"/>
            <person name="Venkatesh B."/>
            <person name="Lee A.P."/>
            <person name="Ravi V."/>
            <person name="Maurya A.K."/>
            <person name="Lian M.M."/>
            <person name="Swann J.B."/>
            <person name="Ohta Y."/>
            <person name="Flajnik M.F."/>
            <person name="Sutoh Y."/>
            <person name="Kasahara M."/>
            <person name="Hoon S."/>
            <person name="Gangu V."/>
            <person name="Roy S.W."/>
            <person name="Irimia M."/>
            <person name="Korzh V."/>
            <person name="Kondrychyn I."/>
            <person name="Lim Z.W."/>
            <person name="Tay B.H."/>
            <person name="Tohari S."/>
            <person name="Kong K.W."/>
            <person name="Ho S."/>
            <person name="Lorente-Galdos B."/>
            <person name="Quilez J."/>
            <person name="Marques-Bonet T."/>
            <person name="Raney B.J."/>
            <person name="Ingham P.W."/>
            <person name="Tay A."/>
            <person name="Hillier L.W."/>
            <person name="Minx P."/>
            <person name="Boehm T."/>
            <person name="Wilson R.K."/>
            <person name="Brenner S."/>
            <person name="Warren W.C."/>
        </authorList>
    </citation>
    <scope>NUCLEOTIDE SEQUENCE [LARGE SCALE GENOMIC DNA]</scope>
</reference>
<comment type="subcellular location">
    <subcellularLocation>
        <location evidence="1">Mitochondrion inner membrane</location>
        <topology evidence="1">Single-pass membrane protein</topology>
    </subcellularLocation>
</comment>
<evidence type="ECO:0000256" key="1">
    <source>
        <dbReference type="ARBA" id="ARBA00004434"/>
    </source>
</evidence>
<dbReference type="GO" id="GO:0030003">
    <property type="term" value="P:intracellular monoatomic cation homeostasis"/>
    <property type="evidence" value="ECO:0007669"/>
    <property type="project" value="TreeGrafter"/>
</dbReference>
<feature type="domain" description="Letm1 RBD" evidence="9">
    <location>
        <begin position="184"/>
        <end position="363"/>
    </location>
</feature>
<sequence>MGRMASFCAVGFYDNRGGCSNCFNDVSAPSLVSPYSRLSVYPISRFSTKSQAKKVKSIITSRVKRINEKYEGFLQWKFPRFYVIYSTFFKGFRPLFTDFKEVLVIKQKMALQRLKYHQLPYREMEKLRQFRRDIIKVTPLVLLSIPPFANYLVFALMYFYPRQLLMRYFWSKQQTEDFMVTYHSMRAQRYPQVVNNLLETAPRVQSRKLQDRLLGLSSGVQRGVHPEISELCAVSTLFSGPPLGLWRIETTQMKALSQMMFLSPHLPSIFLRRRLWKHITEIHHLDRALSALGPHKLSEEELRNACYVRGLNSVHLSETDCKDWLTKWLQLSQRIKESEVSLLLHGMILLSVNYSRQRRAAEH</sequence>
<dbReference type="GeneTree" id="ENSGT00950000183167"/>
<dbReference type="STRING" id="7868.ENSCMIP00000029700"/>
<dbReference type="OMA" id="EGGVHNM"/>
<dbReference type="InterPro" id="IPR044202">
    <property type="entry name" value="LETM1/MDM38-like"/>
</dbReference>
<dbReference type="InterPro" id="IPR033122">
    <property type="entry name" value="LETM1-like_RBD"/>
</dbReference>
<dbReference type="Ensembl" id="ENSCMIT00000030166.1">
    <property type="protein sequence ID" value="ENSCMIP00000029700.1"/>
    <property type="gene ID" value="ENSCMIG00000012822.1"/>
</dbReference>
<feature type="transmembrane region" description="Helical" evidence="8">
    <location>
        <begin position="134"/>
        <end position="160"/>
    </location>
</feature>
<dbReference type="PANTHER" id="PTHR14009">
    <property type="entry name" value="LEUCINE ZIPPER-EF-HAND CONTAINING TRANSMEMBRANE PROTEIN"/>
    <property type="match status" value="1"/>
</dbReference>
<keyword evidence="4 8" id="KW-1133">Transmembrane helix</keyword>
<reference evidence="10" key="4">
    <citation type="submission" date="2025-08" db="UniProtKB">
        <authorList>
            <consortium name="Ensembl"/>
        </authorList>
    </citation>
    <scope>IDENTIFICATION</scope>
</reference>
<evidence type="ECO:0000313" key="11">
    <source>
        <dbReference type="Proteomes" id="UP000314986"/>
    </source>
</evidence>
<dbReference type="PANTHER" id="PTHR14009:SF13">
    <property type="entry name" value="LETM1 DOMAIN-CONTAINING PROTEIN 1"/>
    <property type="match status" value="1"/>
</dbReference>
<name>A0A4W3JBG3_CALMI</name>
<proteinExistence type="predicted"/>
<evidence type="ECO:0000256" key="8">
    <source>
        <dbReference type="SAM" id="Phobius"/>
    </source>
</evidence>
<dbReference type="PROSITE" id="PS51758">
    <property type="entry name" value="LETM1_RBD"/>
    <property type="match status" value="1"/>
</dbReference>
<organism evidence="10 11">
    <name type="scientific">Callorhinchus milii</name>
    <name type="common">Ghost shark</name>
    <dbReference type="NCBI Taxonomy" id="7868"/>
    <lineage>
        <taxon>Eukaryota</taxon>
        <taxon>Metazoa</taxon>
        <taxon>Chordata</taxon>
        <taxon>Craniata</taxon>
        <taxon>Vertebrata</taxon>
        <taxon>Chondrichthyes</taxon>
        <taxon>Holocephali</taxon>
        <taxon>Chimaeriformes</taxon>
        <taxon>Callorhinchidae</taxon>
        <taxon>Callorhinchus</taxon>
    </lineage>
</organism>
<reference evidence="10" key="5">
    <citation type="submission" date="2025-09" db="UniProtKB">
        <authorList>
            <consortium name="Ensembl"/>
        </authorList>
    </citation>
    <scope>IDENTIFICATION</scope>
</reference>
<dbReference type="Pfam" id="PF07766">
    <property type="entry name" value="LETM1_RBD"/>
    <property type="match status" value="1"/>
</dbReference>
<dbReference type="GO" id="GO:0005743">
    <property type="term" value="C:mitochondrial inner membrane"/>
    <property type="evidence" value="ECO:0007669"/>
    <property type="project" value="UniProtKB-SubCell"/>
</dbReference>
<evidence type="ECO:0000313" key="10">
    <source>
        <dbReference type="Ensembl" id="ENSCMIP00000029700.1"/>
    </source>
</evidence>
<dbReference type="InParanoid" id="A0A4W3JBG3"/>
<dbReference type="GO" id="GO:0043022">
    <property type="term" value="F:ribosome binding"/>
    <property type="evidence" value="ECO:0007669"/>
    <property type="project" value="InterPro"/>
</dbReference>
<protein>
    <recommendedName>
        <fullName evidence="9">Letm1 RBD domain-containing protein</fullName>
    </recommendedName>
</protein>
<accession>A0A4W3JBG3</accession>
<dbReference type="Proteomes" id="UP000314986">
    <property type="component" value="Unassembled WGS sequence"/>
</dbReference>
<evidence type="ECO:0000256" key="5">
    <source>
        <dbReference type="ARBA" id="ARBA00023128"/>
    </source>
</evidence>
<keyword evidence="5 7" id="KW-0496">Mitochondrion</keyword>
<keyword evidence="6 8" id="KW-0472">Membrane</keyword>
<keyword evidence="3" id="KW-0999">Mitochondrion inner membrane</keyword>
<evidence type="ECO:0000256" key="4">
    <source>
        <dbReference type="ARBA" id="ARBA00022989"/>
    </source>
</evidence>
<evidence type="ECO:0000256" key="2">
    <source>
        <dbReference type="ARBA" id="ARBA00022692"/>
    </source>
</evidence>
<keyword evidence="11" id="KW-1185">Reference proteome</keyword>
<evidence type="ECO:0000256" key="6">
    <source>
        <dbReference type="ARBA" id="ARBA00023136"/>
    </source>
</evidence>
<keyword evidence="2 8" id="KW-0812">Transmembrane</keyword>
<reference evidence="11" key="2">
    <citation type="journal article" date="2007" name="PLoS Biol.">
        <title>Survey sequencing and comparative analysis of the elephant shark (Callorhinchus milii) genome.</title>
        <authorList>
            <person name="Venkatesh B."/>
            <person name="Kirkness E.F."/>
            <person name="Loh Y.H."/>
            <person name="Halpern A.L."/>
            <person name="Lee A.P."/>
            <person name="Johnson J."/>
            <person name="Dandona N."/>
            <person name="Viswanathan L.D."/>
            <person name="Tay A."/>
            <person name="Venter J.C."/>
            <person name="Strausberg R.L."/>
            <person name="Brenner S."/>
        </authorList>
    </citation>
    <scope>NUCLEOTIDE SEQUENCE [LARGE SCALE GENOMIC DNA]</scope>
</reference>
<evidence type="ECO:0000259" key="9">
    <source>
        <dbReference type="PROSITE" id="PS51758"/>
    </source>
</evidence>
<evidence type="ECO:0000256" key="7">
    <source>
        <dbReference type="PROSITE-ProRule" id="PRU01094"/>
    </source>
</evidence>